<feature type="domain" description="SMP-30/Gluconolactonase/LRE-like region" evidence="3">
    <location>
        <begin position="242"/>
        <end position="503"/>
    </location>
</feature>
<dbReference type="InterPro" id="IPR008979">
    <property type="entry name" value="Galactose-bd-like_sf"/>
</dbReference>
<dbReference type="Pfam" id="PF08450">
    <property type="entry name" value="SGL"/>
    <property type="match status" value="1"/>
</dbReference>
<accession>W0RJ25</accession>
<dbReference type="Gene3D" id="2.120.10.30">
    <property type="entry name" value="TolB, C-terminal domain"/>
    <property type="match status" value="1"/>
</dbReference>
<dbReference type="InterPro" id="IPR051262">
    <property type="entry name" value="SMP-30/CGR1_Lactonase"/>
</dbReference>
<dbReference type="PATRIC" id="fig|861299.3.peg.1908"/>
<keyword evidence="2" id="KW-0732">Signal</keyword>
<dbReference type="STRING" id="861299.J421_1876"/>
<dbReference type="RefSeq" id="WP_025410911.1">
    <property type="nucleotide sequence ID" value="NZ_CP007128.1"/>
</dbReference>
<keyword evidence="5" id="KW-1185">Reference proteome</keyword>
<dbReference type="Proteomes" id="UP000019151">
    <property type="component" value="Chromosome"/>
</dbReference>
<dbReference type="EMBL" id="CP007128">
    <property type="protein sequence ID" value="AHG89413.1"/>
    <property type="molecule type" value="Genomic_DNA"/>
</dbReference>
<sequence length="538" mass="58338">MRPIIGALLALVALRGAGAQETGSVPAGRPAAIVDLATPDGARLVSGTWRYHDAAIVPVDRTHDVAPQAGAADFDDAAWETIAPDALDARRGGGRLSFSWYRLRFTIPERVGSLDPTGATVVFEVVVDDYSEVWVDGRLPQVLGASGAGLARGWNAPNRVIVARDVRPGQTFQLAVFGANAPLSQPPANFVWIRSATLEFHSDASLGVRRVTGGEVKRLRPEVDAIVPRDATIERIATGFQFTEGPVWHPDGYLLFSDPNANTIYRWSPDGQVSVFRPKSGYAGVDVGEYGQPGSNGLTLDAEGRLTIDEHGRRRVVRLERRGQITVLADRHDGRRLNSPNDLVYKSDGALYFTDPPFGLPKFFDDPRKELPYSGVYRVANGEVRLVARDLTGPNGLAFSPDERFVYVDDWDVARKVIMRYPVLADGSLGAGAVFADVTRSDPGEQAWDGLKVDREGHVYAAGPGGIWIFAPDGTHLGTISPPETPANFAWGDADGRTLYITARTSLYRIRLSVPGVRPWPAPSTQTALTAQTTRSRP</sequence>
<dbReference type="PANTHER" id="PTHR47572:SF4">
    <property type="entry name" value="LACTONASE DRP35"/>
    <property type="match status" value="1"/>
</dbReference>
<dbReference type="InterPro" id="IPR013658">
    <property type="entry name" value="SGL"/>
</dbReference>
<gene>
    <name evidence="4" type="ORF">J421_1876</name>
</gene>
<dbReference type="OrthoDB" id="241638at2"/>
<dbReference type="HOGENOM" id="CLU_506021_0_0_0"/>
<feature type="signal peptide" evidence="2">
    <location>
        <begin position="1"/>
        <end position="19"/>
    </location>
</feature>
<organism evidence="4 5">
    <name type="scientific">Gemmatirosa kalamazoonensis</name>
    <dbReference type="NCBI Taxonomy" id="861299"/>
    <lineage>
        <taxon>Bacteria</taxon>
        <taxon>Pseudomonadati</taxon>
        <taxon>Gemmatimonadota</taxon>
        <taxon>Gemmatimonadia</taxon>
        <taxon>Gemmatimonadales</taxon>
        <taxon>Gemmatimonadaceae</taxon>
        <taxon>Gemmatirosa</taxon>
    </lineage>
</organism>
<feature type="chain" id="PRO_5004795068" evidence="2">
    <location>
        <begin position="20"/>
        <end position="538"/>
    </location>
</feature>
<dbReference type="InterPro" id="IPR011042">
    <property type="entry name" value="6-blade_b-propeller_TolB-like"/>
</dbReference>
<protein>
    <submittedName>
        <fullName evidence="4">SMP-30/Gluconolaconase/LRE-like region-containing protein</fullName>
    </submittedName>
</protein>
<evidence type="ECO:0000259" key="3">
    <source>
        <dbReference type="Pfam" id="PF08450"/>
    </source>
</evidence>
<proteinExistence type="predicted"/>
<evidence type="ECO:0000256" key="1">
    <source>
        <dbReference type="ARBA" id="ARBA00022801"/>
    </source>
</evidence>
<evidence type="ECO:0000313" key="4">
    <source>
        <dbReference type="EMBL" id="AHG89413.1"/>
    </source>
</evidence>
<evidence type="ECO:0000313" key="5">
    <source>
        <dbReference type="Proteomes" id="UP000019151"/>
    </source>
</evidence>
<dbReference type="eggNOG" id="COG3386">
    <property type="taxonomic scope" value="Bacteria"/>
</dbReference>
<keyword evidence="1" id="KW-0378">Hydrolase</keyword>
<dbReference type="GO" id="GO:0016787">
    <property type="term" value="F:hydrolase activity"/>
    <property type="evidence" value="ECO:0007669"/>
    <property type="project" value="UniProtKB-KW"/>
</dbReference>
<name>W0RJ25_9BACT</name>
<dbReference type="SUPFAM" id="SSF63829">
    <property type="entry name" value="Calcium-dependent phosphotriesterase"/>
    <property type="match status" value="1"/>
</dbReference>
<dbReference type="FunCoup" id="W0RJ25">
    <property type="interactions" value="147"/>
</dbReference>
<dbReference type="SUPFAM" id="SSF49785">
    <property type="entry name" value="Galactose-binding domain-like"/>
    <property type="match status" value="1"/>
</dbReference>
<dbReference type="Gene3D" id="2.60.120.260">
    <property type="entry name" value="Galactose-binding domain-like"/>
    <property type="match status" value="1"/>
</dbReference>
<evidence type="ECO:0000256" key="2">
    <source>
        <dbReference type="SAM" id="SignalP"/>
    </source>
</evidence>
<dbReference type="AlphaFoldDB" id="W0RJ25"/>
<reference evidence="4 5" key="1">
    <citation type="journal article" date="2014" name="Genome Announc.">
        <title>Genome Sequence and Methylome of Soil Bacterium Gemmatirosa kalamazoonensis KBS708T, a Member of the Rarely Cultivated Gemmatimonadetes Phylum.</title>
        <authorList>
            <person name="Debruyn J.M."/>
            <person name="Radosevich M."/>
            <person name="Wommack K.E."/>
            <person name="Polson S.W."/>
            <person name="Hauser L.J."/>
            <person name="Fawaz M.N."/>
            <person name="Korlach J."/>
            <person name="Tsai Y.C."/>
        </authorList>
    </citation>
    <scope>NUCLEOTIDE SEQUENCE [LARGE SCALE GENOMIC DNA]</scope>
    <source>
        <strain evidence="4 5">KBS708</strain>
    </source>
</reference>
<dbReference type="PANTHER" id="PTHR47572">
    <property type="entry name" value="LIPOPROTEIN-RELATED"/>
    <property type="match status" value="1"/>
</dbReference>
<dbReference type="InParanoid" id="W0RJ25"/>
<dbReference type="KEGG" id="gba:J421_1876"/>